<gene>
    <name evidence="2" type="ORF">SAMN02745975_02653</name>
</gene>
<accession>A0A1M6LE92</accession>
<evidence type="ECO:0000313" key="3">
    <source>
        <dbReference type="Proteomes" id="UP000184536"/>
    </source>
</evidence>
<dbReference type="EMBL" id="FQZV01000036">
    <property type="protein sequence ID" value="SHJ69541.1"/>
    <property type="molecule type" value="Genomic_DNA"/>
</dbReference>
<name>A0A1M6LE92_9FIRM</name>
<proteinExistence type="predicted"/>
<keyword evidence="3" id="KW-1185">Reference proteome</keyword>
<dbReference type="InterPro" id="IPR018551">
    <property type="entry name" value="DUF2007"/>
</dbReference>
<dbReference type="STRING" id="1121919.SAMN02745975_02653"/>
<dbReference type="Proteomes" id="UP000184536">
    <property type="component" value="Unassembled WGS sequence"/>
</dbReference>
<dbReference type="OrthoDB" id="1739584at2"/>
<evidence type="ECO:0000259" key="1">
    <source>
        <dbReference type="Pfam" id="PF09413"/>
    </source>
</evidence>
<reference evidence="3" key="1">
    <citation type="submission" date="2016-11" db="EMBL/GenBank/DDBJ databases">
        <authorList>
            <person name="Varghese N."/>
            <person name="Submissions S."/>
        </authorList>
    </citation>
    <scope>NUCLEOTIDE SEQUENCE [LARGE SCALE GENOMIC DNA]</scope>
    <source>
        <strain evidence="3">DSM 17957</strain>
    </source>
</reference>
<organism evidence="2 3">
    <name type="scientific">Geosporobacter subterraneus DSM 17957</name>
    <dbReference type="NCBI Taxonomy" id="1121919"/>
    <lineage>
        <taxon>Bacteria</taxon>
        <taxon>Bacillati</taxon>
        <taxon>Bacillota</taxon>
        <taxon>Clostridia</taxon>
        <taxon>Peptostreptococcales</taxon>
        <taxon>Thermotaleaceae</taxon>
        <taxon>Geosporobacter</taxon>
    </lineage>
</organism>
<sequence>MPWCPKCSTEYRNGYEKCHDCKVSLVQDEPIIKKESTPTRNGNWVLLTTAHGVEASLMVSLLSDNNIPPFTKQRGIDSYLQIVTGVSNNVEIYVREGDLCRAQELIEVMLNPIEPEI</sequence>
<dbReference type="AlphaFoldDB" id="A0A1M6LE92"/>
<dbReference type="Pfam" id="PF09413">
    <property type="entry name" value="DUF2007"/>
    <property type="match status" value="1"/>
</dbReference>
<feature type="domain" description="DUF2007" evidence="1">
    <location>
        <begin position="46"/>
        <end position="108"/>
    </location>
</feature>
<protein>
    <submittedName>
        <fullName evidence="2">Putative signal transducing protein</fullName>
    </submittedName>
</protein>
<evidence type="ECO:0000313" key="2">
    <source>
        <dbReference type="EMBL" id="SHJ69541.1"/>
    </source>
</evidence>
<dbReference type="RefSeq" id="WP_110941742.1">
    <property type="nucleotide sequence ID" value="NZ_FQZV01000036.1"/>
</dbReference>